<accession>Q0SD04</accession>
<evidence type="ECO:0000256" key="5">
    <source>
        <dbReference type="ARBA" id="ARBA00023172"/>
    </source>
</evidence>
<dbReference type="PROSITE" id="PS01043">
    <property type="entry name" value="TRANSPOSASE_IS30"/>
    <property type="match status" value="1"/>
</dbReference>
<dbReference type="eggNOG" id="COG2826">
    <property type="taxonomic scope" value="Bacteria"/>
</dbReference>
<dbReference type="NCBIfam" id="NF033563">
    <property type="entry name" value="transpos_IS30"/>
    <property type="match status" value="1"/>
</dbReference>
<feature type="domain" description="Integrase catalytic" evidence="7">
    <location>
        <begin position="290"/>
        <end position="444"/>
    </location>
</feature>
<evidence type="ECO:0000256" key="2">
    <source>
        <dbReference type="ARBA" id="ARBA00006363"/>
    </source>
</evidence>
<evidence type="ECO:0000313" key="8">
    <source>
        <dbReference type="EMBL" id="ABG94582.1"/>
    </source>
</evidence>
<dbReference type="InterPro" id="IPR001598">
    <property type="entry name" value="Transposase_IS30_CS"/>
</dbReference>
<dbReference type="Proteomes" id="UP000008710">
    <property type="component" value="Chromosome"/>
</dbReference>
<reference evidence="9" key="1">
    <citation type="journal article" date="2006" name="Proc. Natl. Acad. Sci. U.S.A.">
        <title>The complete genome of Rhodococcus sp. RHA1 provides insights into a catabolic powerhouse.</title>
        <authorList>
            <person name="McLeod M.P."/>
            <person name="Warren R.L."/>
            <person name="Hsiao W.W.L."/>
            <person name="Araki N."/>
            <person name="Myhre M."/>
            <person name="Fernandes C."/>
            <person name="Miyazawa D."/>
            <person name="Wong W."/>
            <person name="Lillquist A.L."/>
            <person name="Wang D."/>
            <person name="Dosanjh M."/>
            <person name="Hara H."/>
            <person name="Petrescu A."/>
            <person name="Morin R.D."/>
            <person name="Yang G."/>
            <person name="Stott J.M."/>
            <person name="Schein J.E."/>
            <person name="Shin H."/>
            <person name="Smailus D."/>
            <person name="Siddiqui A.S."/>
            <person name="Marra M.A."/>
            <person name="Jones S.J.M."/>
            <person name="Holt R."/>
            <person name="Brinkman F.S.L."/>
            <person name="Miyauchi K."/>
            <person name="Fukuda M."/>
            <person name="Davies J.E."/>
            <person name="Mohn W.W."/>
            <person name="Eltis L.D."/>
        </authorList>
    </citation>
    <scope>NUCLEOTIDE SEQUENCE [LARGE SCALE GENOMIC DNA]</scope>
    <source>
        <strain evidence="9">RHA1</strain>
    </source>
</reference>
<dbReference type="SUPFAM" id="SSF53098">
    <property type="entry name" value="Ribonuclease H-like"/>
    <property type="match status" value="1"/>
</dbReference>
<dbReference type="InterPro" id="IPR025246">
    <property type="entry name" value="IS30-like_HTH"/>
</dbReference>
<dbReference type="InterPro" id="IPR053392">
    <property type="entry name" value="Transposase_IS30-like"/>
</dbReference>
<evidence type="ECO:0000256" key="1">
    <source>
        <dbReference type="ARBA" id="ARBA00002190"/>
    </source>
</evidence>
<dbReference type="InterPro" id="IPR012337">
    <property type="entry name" value="RNaseH-like_sf"/>
</dbReference>
<evidence type="ECO:0000256" key="4">
    <source>
        <dbReference type="ARBA" id="ARBA00023125"/>
    </source>
</evidence>
<evidence type="ECO:0000259" key="7">
    <source>
        <dbReference type="PROSITE" id="PS50994"/>
    </source>
</evidence>
<name>Q0SD04_RHOJR</name>
<dbReference type="Gene3D" id="3.30.420.10">
    <property type="entry name" value="Ribonuclease H-like superfamily/Ribonuclease H"/>
    <property type="match status" value="1"/>
</dbReference>
<dbReference type="InterPro" id="IPR001584">
    <property type="entry name" value="Integrase_cat-core"/>
</dbReference>
<keyword evidence="4" id="KW-0238">DNA-binding</keyword>
<evidence type="ECO:0000313" key="9">
    <source>
        <dbReference type="Proteomes" id="UP000008710"/>
    </source>
</evidence>
<sequence length="446" mass="50094">MSIPRVGVWVIDNVHGDPASSNLHRDEIGAQRAPARVGARLDRRSLGSCGDRNTTDQRVLHMAKYSHRMVPEIFQTFWSGMAAGEFITGAAEAAGSYRKQGARWLAACGGVRPRRGRNLKGRCLTFAEREEIAIGDAAGHTLREIAKALNRSPSTISREIARNCEPSGRYRARSAHAAAYHRASRPKPSKLAINPSLRETVEKSLTERHSPEQIAGRLRLDFPDDPQMRVSTETIYQSLYQPSRGGLEHTLTRSLRTGRGLRRPSRKAGQRKNRIPDMANIADRPKDVKDRAVPGHWEGDLIVGKRNLSAIGTLVERSTGTVMLVHLPDGYKPEQTAPALTEQLETLPTSLRRTLTWDQGSEMRDWKSVSAATGIDIYFCDPHAPWQRGTNENTNGILRQYFPKGSDLSVHSKADLEWVSRQLNERPRKRLEFRTPIEEMERLLLR</sequence>
<organism evidence="8 9">
    <name type="scientific">Rhodococcus jostii (strain RHA1)</name>
    <dbReference type="NCBI Taxonomy" id="101510"/>
    <lineage>
        <taxon>Bacteria</taxon>
        <taxon>Bacillati</taxon>
        <taxon>Actinomycetota</taxon>
        <taxon>Actinomycetes</taxon>
        <taxon>Mycobacteriales</taxon>
        <taxon>Nocardiaceae</taxon>
        <taxon>Rhodococcus</taxon>
    </lineage>
</organism>
<dbReference type="GO" id="GO:0004803">
    <property type="term" value="F:transposase activity"/>
    <property type="evidence" value="ECO:0007669"/>
    <property type="project" value="InterPro"/>
</dbReference>
<dbReference type="InterPro" id="IPR036397">
    <property type="entry name" value="RNaseH_sf"/>
</dbReference>
<feature type="region of interest" description="Disordered" evidence="6">
    <location>
        <begin position="254"/>
        <end position="274"/>
    </location>
</feature>
<comment type="similarity">
    <text evidence="2">Belongs to the transposase IS30 family.</text>
</comment>
<dbReference type="PANTHER" id="PTHR10948:SF23">
    <property type="entry name" value="TRANSPOSASE INSI FOR INSERTION SEQUENCE ELEMENT IS30A-RELATED"/>
    <property type="match status" value="1"/>
</dbReference>
<evidence type="ECO:0000256" key="3">
    <source>
        <dbReference type="ARBA" id="ARBA00022578"/>
    </source>
</evidence>
<dbReference type="HOGENOM" id="CLU_035706_0_0_11"/>
<feature type="compositionally biased region" description="Basic residues" evidence="6">
    <location>
        <begin position="259"/>
        <end position="273"/>
    </location>
</feature>
<dbReference type="EMBL" id="CP000431">
    <property type="protein sequence ID" value="ABG94582.1"/>
    <property type="molecule type" value="Genomic_DNA"/>
</dbReference>
<keyword evidence="5" id="KW-0233">DNA recombination</keyword>
<dbReference type="GO" id="GO:0005829">
    <property type="term" value="C:cytosol"/>
    <property type="evidence" value="ECO:0007669"/>
    <property type="project" value="TreeGrafter"/>
</dbReference>
<protein>
    <submittedName>
        <fullName evidence="8">Probable transposase</fullName>
    </submittedName>
</protein>
<dbReference type="KEGG" id="rha:RHA1_ro02777"/>
<dbReference type="Pfam" id="PF00665">
    <property type="entry name" value="rve"/>
    <property type="match status" value="1"/>
</dbReference>
<keyword evidence="3" id="KW-0815">Transposition</keyword>
<comment type="function">
    <text evidence="1">Required for the transposition of the insertion element.</text>
</comment>
<dbReference type="Pfam" id="PF13936">
    <property type="entry name" value="HTH_38"/>
    <property type="match status" value="1"/>
</dbReference>
<proteinExistence type="inferred from homology"/>
<dbReference type="GO" id="GO:0006313">
    <property type="term" value="P:DNA transposition"/>
    <property type="evidence" value="ECO:0007669"/>
    <property type="project" value="InterPro"/>
</dbReference>
<dbReference type="GO" id="GO:0015074">
    <property type="term" value="P:DNA integration"/>
    <property type="evidence" value="ECO:0007669"/>
    <property type="project" value="InterPro"/>
</dbReference>
<dbReference type="GO" id="GO:0003677">
    <property type="term" value="F:DNA binding"/>
    <property type="evidence" value="ECO:0007669"/>
    <property type="project" value="UniProtKB-KW"/>
</dbReference>
<evidence type="ECO:0000256" key="6">
    <source>
        <dbReference type="SAM" id="MobiDB-lite"/>
    </source>
</evidence>
<dbReference type="PANTHER" id="PTHR10948">
    <property type="entry name" value="TRANSPOSASE"/>
    <property type="match status" value="1"/>
</dbReference>
<dbReference type="PROSITE" id="PS50994">
    <property type="entry name" value="INTEGRASE"/>
    <property type="match status" value="1"/>
</dbReference>
<dbReference type="InterPro" id="IPR051917">
    <property type="entry name" value="Transposase-Integrase"/>
</dbReference>
<dbReference type="AlphaFoldDB" id="Q0SD04"/>
<gene>
    <name evidence="8" type="ordered locus">RHA1_ro02777</name>
</gene>